<dbReference type="GO" id="GO:0051082">
    <property type="term" value="F:unfolded protein binding"/>
    <property type="evidence" value="ECO:0007669"/>
    <property type="project" value="InterPro"/>
</dbReference>
<dbReference type="PROSITE" id="PS00805">
    <property type="entry name" value="CALRETICULIN_REPEAT"/>
    <property type="match status" value="1"/>
</dbReference>
<feature type="region of interest" description="Disordered" evidence="2">
    <location>
        <begin position="166"/>
        <end position="229"/>
    </location>
</feature>
<reference evidence="3 4" key="1">
    <citation type="submission" date="2019-01" db="EMBL/GenBank/DDBJ databases">
        <authorList>
            <person name="Alioto T."/>
            <person name="Alioto T."/>
        </authorList>
    </citation>
    <scope>NUCLEOTIDE SEQUENCE [LARGE SCALE GENOMIC DNA]</scope>
</reference>
<dbReference type="GO" id="GO:0006457">
    <property type="term" value="P:protein folding"/>
    <property type="evidence" value="ECO:0007669"/>
    <property type="project" value="InterPro"/>
</dbReference>
<dbReference type="Pfam" id="PF00262">
    <property type="entry name" value="Calreticulin"/>
    <property type="match status" value="1"/>
</dbReference>
<dbReference type="Gene3D" id="2.60.120.200">
    <property type="match status" value="1"/>
</dbReference>
<dbReference type="InterPro" id="IPR001580">
    <property type="entry name" value="Calret/calnex"/>
</dbReference>
<evidence type="ECO:0000256" key="1">
    <source>
        <dbReference type="RuleBase" id="RU362126"/>
    </source>
</evidence>
<dbReference type="PANTHER" id="PTHR11073">
    <property type="entry name" value="CALRETICULIN AND CALNEXIN"/>
    <property type="match status" value="1"/>
</dbReference>
<accession>A0A485MII4</accession>
<feature type="compositionally biased region" description="Basic and acidic residues" evidence="2">
    <location>
        <begin position="194"/>
        <end position="208"/>
    </location>
</feature>
<evidence type="ECO:0000256" key="2">
    <source>
        <dbReference type="SAM" id="MobiDB-lite"/>
    </source>
</evidence>
<dbReference type="Gene3D" id="2.10.250.10">
    <property type="entry name" value="Calreticulin/calnexin, P domain"/>
    <property type="match status" value="1"/>
</dbReference>
<organism evidence="3 4">
    <name type="scientific">Lynx pardinus</name>
    <name type="common">Iberian lynx</name>
    <name type="synonym">Felis pardina</name>
    <dbReference type="NCBI Taxonomy" id="191816"/>
    <lineage>
        <taxon>Eukaryota</taxon>
        <taxon>Metazoa</taxon>
        <taxon>Chordata</taxon>
        <taxon>Craniata</taxon>
        <taxon>Vertebrata</taxon>
        <taxon>Euteleostomi</taxon>
        <taxon>Mammalia</taxon>
        <taxon>Eutheria</taxon>
        <taxon>Laurasiatheria</taxon>
        <taxon>Carnivora</taxon>
        <taxon>Feliformia</taxon>
        <taxon>Felidae</taxon>
        <taxon>Felinae</taxon>
        <taxon>Lynx</taxon>
    </lineage>
</organism>
<dbReference type="SUPFAM" id="SSF63887">
    <property type="entry name" value="P-domain of calnexin/calreticulin"/>
    <property type="match status" value="1"/>
</dbReference>
<protein>
    <recommendedName>
        <fullName evidence="5">Calreticulin-like</fullName>
    </recommendedName>
</protein>
<feature type="compositionally biased region" description="Basic and acidic residues" evidence="2">
    <location>
        <begin position="166"/>
        <end position="178"/>
    </location>
</feature>
<evidence type="ECO:0000313" key="4">
    <source>
        <dbReference type="Proteomes" id="UP000386466"/>
    </source>
</evidence>
<dbReference type="GO" id="GO:0036503">
    <property type="term" value="P:ERAD pathway"/>
    <property type="evidence" value="ECO:0007669"/>
    <property type="project" value="TreeGrafter"/>
</dbReference>
<keyword evidence="4" id="KW-1185">Reference proteome</keyword>
<evidence type="ECO:0008006" key="5">
    <source>
        <dbReference type="Google" id="ProtNLM"/>
    </source>
</evidence>
<dbReference type="GO" id="GO:0005509">
    <property type="term" value="F:calcium ion binding"/>
    <property type="evidence" value="ECO:0007669"/>
    <property type="project" value="InterPro"/>
</dbReference>
<dbReference type="InterPro" id="IPR018124">
    <property type="entry name" value="Calret/calnex_CS"/>
</dbReference>
<dbReference type="InterPro" id="IPR009033">
    <property type="entry name" value="Calreticulin/calnexin_P_dom_sf"/>
</dbReference>
<comment type="similarity">
    <text evidence="1">Belongs to the calreticulin family.</text>
</comment>
<gene>
    <name evidence="3" type="ORF">LYPA_23C006454</name>
</gene>
<feature type="compositionally biased region" description="Basic and acidic residues" evidence="2">
    <location>
        <begin position="217"/>
        <end position="229"/>
    </location>
</feature>
<evidence type="ECO:0000313" key="3">
    <source>
        <dbReference type="EMBL" id="VFV20690.1"/>
    </source>
</evidence>
<dbReference type="EMBL" id="CAAGRJ010002844">
    <property type="protein sequence ID" value="VFV20690.1"/>
    <property type="molecule type" value="Genomic_DNA"/>
</dbReference>
<dbReference type="PRINTS" id="PR00626">
    <property type="entry name" value="CALRETICULIN"/>
</dbReference>
<proteinExistence type="inferred from homology"/>
<keyword evidence="1" id="KW-0143">Chaperone</keyword>
<dbReference type="Proteomes" id="UP000386466">
    <property type="component" value="Unassembled WGS sequence"/>
</dbReference>
<sequence>MTRLGPSANCGYLDMLGLRKNHSGQMPKPKRPDPAGLSRSQVQTDGKDLCRGCRDVENWKDFEYIPDRNAKKPDDWNEVVDGEWEGPLMPNLKYKWIHPGIDNAKYKPDPTICHYYNINVSGLDLWQVKSGSILDIFFLTNDENCFMGQREAMDKLYEEMEKIKQEGEVKKKKEKEKEWEDDIWGVEEEGSEEDSAKDPGNDRQRKEDDAESVFLGKNEEVCVDQKDEL</sequence>
<dbReference type="GO" id="GO:0005789">
    <property type="term" value="C:endoplasmic reticulum membrane"/>
    <property type="evidence" value="ECO:0007669"/>
    <property type="project" value="TreeGrafter"/>
</dbReference>
<dbReference type="AlphaFoldDB" id="A0A485MII4"/>
<dbReference type="PANTHER" id="PTHR11073:SF14">
    <property type="entry name" value="CALRETICULIN"/>
    <property type="match status" value="1"/>
</dbReference>
<feature type="compositionally biased region" description="Acidic residues" evidence="2">
    <location>
        <begin position="179"/>
        <end position="193"/>
    </location>
</feature>
<feature type="region of interest" description="Disordered" evidence="2">
    <location>
        <begin position="21"/>
        <end position="44"/>
    </location>
</feature>
<name>A0A485MII4_LYNPA</name>
<keyword evidence="1" id="KW-0256">Endoplasmic reticulum</keyword>